<dbReference type="InterPro" id="IPR036282">
    <property type="entry name" value="Glutathione-S-Trfase_C_sf"/>
</dbReference>
<feature type="domain" description="GST N-terminal" evidence="3">
    <location>
        <begin position="3"/>
        <end position="85"/>
    </location>
</feature>
<dbReference type="InterPro" id="IPR004046">
    <property type="entry name" value="GST_C"/>
</dbReference>
<evidence type="ECO:0000256" key="2">
    <source>
        <dbReference type="RuleBase" id="RU003494"/>
    </source>
</evidence>
<feature type="domain" description="GST C-terminal" evidence="4">
    <location>
        <begin position="93"/>
        <end position="223"/>
    </location>
</feature>
<dbReference type="PANTHER" id="PTHR43986:SF10">
    <property type="entry name" value="ELONGATION FACTOR EEF-1B GAMMA SUBUNIT, PUTATIVE (AFU_ORTHOLOGUE AFUA_1G17120)-RELATED"/>
    <property type="match status" value="1"/>
</dbReference>
<dbReference type="InterPro" id="IPR040079">
    <property type="entry name" value="Glutathione_S-Trfase"/>
</dbReference>
<dbReference type="SFLD" id="SFLDG00358">
    <property type="entry name" value="Main_(cytGST)"/>
    <property type="match status" value="1"/>
</dbReference>
<organism evidence="5 6">
    <name type="scientific">Seiridium unicorne</name>
    <dbReference type="NCBI Taxonomy" id="138068"/>
    <lineage>
        <taxon>Eukaryota</taxon>
        <taxon>Fungi</taxon>
        <taxon>Dikarya</taxon>
        <taxon>Ascomycota</taxon>
        <taxon>Pezizomycotina</taxon>
        <taxon>Sordariomycetes</taxon>
        <taxon>Xylariomycetidae</taxon>
        <taxon>Amphisphaeriales</taxon>
        <taxon>Sporocadaceae</taxon>
        <taxon>Seiridium</taxon>
    </lineage>
</organism>
<sequence length="223" mass="24133">MAPFGKIHSYPGNLRVQRAQVVAVLNGLEVPLAEGFAMGQTNRTPEFLAKFPLGKVPALECADGFCIAEGAAICEYLASSGPAATQLLGAADDTKTRARIAEWSCFAENELVPNVMPAAVMCVYKVVPYDEKKYDMSAANLVRALKRLEVAVRDGRKFLVGEQVSLADVMVAGPLFFGLGFLIDAEMKKDVPETVRYLQGLAGISEFKSVFGELKLVETRVKP</sequence>
<dbReference type="PROSITE" id="PS50404">
    <property type="entry name" value="GST_NTER"/>
    <property type="match status" value="1"/>
</dbReference>
<evidence type="ECO:0000313" key="6">
    <source>
        <dbReference type="Proteomes" id="UP001408356"/>
    </source>
</evidence>
<comment type="similarity">
    <text evidence="1 2">Belongs to the GST superfamily.</text>
</comment>
<dbReference type="InterPro" id="IPR036249">
    <property type="entry name" value="Thioredoxin-like_sf"/>
</dbReference>
<dbReference type="PANTHER" id="PTHR43986">
    <property type="entry name" value="ELONGATION FACTOR 1-GAMMA"/>
    <property type="match status" value="1"/>
</dbReference>
<dbReference type="InterPro" id="IPR010987">
    <property type="entry name" value="Glutathione-S-Trfase_C-like"/>
</dbReference>
<dbReference type="CDD" id="cd03044">
    <property type="entry name" value="GST_N_EF1Bgamma"/>
    <property type="match status" value="1"/>
</dbReference>
<gene>
    <name evidence="5" type="ORF">SUNI508_06275</name>
</gene>
<evidence type="ECO:0000313" key="5">
    <source>
        <dbReference type="EMBL" id="KAK9420535.1"/>
    </source>
</evidence>
<dbReference type="EMBL" id="JARVKF010000224">
    <property type="protein sequence ID" value="KAK9420535.1"/>
    <property type="molecule type" value="Genomic_DNA"/>
</dbReference>
<proteinExistence type="inferred from homology"/>
<dbReference type="InterPro" id="IPR050802">
    <property type="entry name" value="EF-GSTs"/>
</dbReference>
<evidence type="ECO:0000256" key="1">
    <source>
        <dbReference type="ARBA" id="ARBA00007409"/>
    </source>
</evidence>
<dbReference type="SUPFAM" id="SSF47616">
    <property type="entry name" value="GST C-terminal domain-like"/>
    <property type="match status" value="1"/>
</dbReference>
<evidence type="ECO:0000259" key="4">
    <source>
        <dbReference type="PROSITE" id="PS50405"/>
    </source>
</evidence>
<accession>A0ABR2V0S8</accession>
<comment type="caution">
    <text evidence="5">The sequence shown here is derived from an EMBL/GenBank/DDBJ whole genome shotgun (WGS) entry which is preliminary data.</text>
</comment>
<dbReference type="InterPro" id="IPR004045">
    <property type="entry name" value="Glutathione_S-Trfase_N"/>
</dbReference>
<dbReference type="Proteomes" id="UP001408356">
    <property type="component" value="Unassembled WGS sequence"/>
</dbReference>
<reference evidence="5 6" key="1">
    <citation type="journal article" date="2024" name="J. Plant Pathol.">
        <title>Sequence and assembly of the genome of Seiridium unicorne, isolate CBS 538.82, causal agent of cypress canker disease.</title>
        <authorList>
            <person name="Scali E."/>
            <person name="Rocca G.D."/>
            <person name="Danti R."/>
            <person name="Garbelotto M."/>
            <person name="Barberini S."/>
            <person name="Baroncelli R."/>
            <person name="Emiliani G."/>
        </authorList>
    </citation>
    <scope>NUCLEOTIDE SEQUENCE [LARGE SCALE GENOMIC DNA]</scope>
    <source>
        <strain evidence="5 6">BM-138-508</strain>
    </source>
</reference>
<keyword evidence="6" id="KW-1185">Reference proteome</keyword>
<dbReference type="Pfam" id="PF00043">
    <property type="entry name" value="GST_C"/>
    <property type="match status" value="1"/>
</dbReference>
<dbReference type="Gene3D" id="3.40.30.10">
    <property type="entry name" value="Glutaredoxin"/>
    <property type="match status" value="1"/>
</dbReference>
<dbReference type="SFLD" id="SFLDS00019">
    <property type="entry name" value="Glutathione_Transferase_(cytos"/>
    <property type="match status" value="1"/>
</dbReference>
<dbReference type="Pfam" id="PF02798">
    <property type="entry name" value="GST_N"/>
    <property type="match status" value="1"/>
</dbReference>
<dbReference type="Gene3D" id="1.20.1050.10">
    <property type="match status" value="1"/>
</dbReference>
<dbReference type="SUPFAM" id="SSF52833">
    <property type="entry name" value="Thioredoxin-like"/>
    <property type="match status" value="1"/>
</dbReference>
<protein>
    <submittedName>
        <fullName evidence="5">Glutathione S-transferase</fullName>
    </submittedName>
</protein>
<name>A0ABR2V0S8_9PEZI</name>
<dbReference type="PROSITE" id="PS50405">
    <property type="entry name" value="GST_CTER"/>
    <property type="match status" value="1"/>
</dbReference>
<evidence type="ECO:0000259" key="3">
    <source>
        <dbReference type="PROSITE" id="PS50404"/>
    </source>
</evidence>